<evidence type="ECO:0000256" key="9">
    <source>
        <dbReference type="ARBA" id="ARBA00022842"/>
    </source>
</evidence>
<evidence type="ECO:0000256" key="7">
    <source>
        <dbReference type="ARBA" id="ARBA00022777"/>
    </source>
</evidence>
<evidence type="ECO:0000256" key="4">
    <source>
        <dbReference type="ARBA" id="ARBA00022679"/>
    </source>
</evidence>
<comment type="similarity">
    <text evidence="2 13">Belongs to the pyruvate kinase family.</text>
</comment>
<evidence type="ECO:0000256" key="12">
    <source>
        <dbReference type="NCBIfam" id="TIGR01064"/>
    </source>
</evidence>
<feature type="domain" description="Pyruvate kinase barrel" evidence="14">
    <location>
        <begin position="5"/>
        <end position="322"/>
    </location>
</feature>
<dbReference type="EMBL" id="VDUZ01000072">
    <property type="protein sequence ID" value="TXL69778.1"/>
    <property type="molecule type" value="Genomic_DNA"/>
</dbReference>
<evidence type="ECO:0000313" key="17">
    <source>
        <dbReference type="Proteomes" id="UP000321638"/>
    </source>
</evidence>
<feature type="domain" description="Pyruvate kinase C-terminal" evidence="15">
    <location>
        <begin position="355"/>
        <end position="467"/>
    </location>
</feature>
<dbReference type="GO" id="GO:0004743">
    <property type="term" value="F:pyruvate kinase activity"/>
    <property type="evidence" value="ECO:0007669"/>
    <property type="project" value="UniProtKB-UniRule"/>
</dbReference>
<dbReference type="Gene3D" id="2.40.33.10">
    <property type="entry name" value="PK beta-barrel domain-like"/>
    <property type="match status" value="1"/>
</dbReference>
<keyword evidence="4 13" id="KW-0808">Transferase</keyword>
<dbReference type="Gene3D" id="3.20.20.60">
    <property type="entry name" value="Phosphoenolpyruvate-binding domains"/>
    <property type="match status" value="1"/>
</dbReference>
<evidence type="ECO:0000256" key="5">
    <source>
        <dbReference type="ARBA" id="ARBA00022723"/>
    </source>
</evidence>
<dbReference type="Proteomes" id="UP000321638">
    <property type="component" value="Unassembled WGS sequence"/>
</dbReference>
<accession>A0A5C8P8J0</accession>
<organism evidence="16 17">
    <name type="scientific">Vineibacter terrae</name>
    <dbReference type="NCBI Taxonomy" id="2586908"/>
    <lineage>
        <taxon>Bacteria</taxon>
        <taxon>Pseudomonadati</taxon>
        <taxon>Pseudomonadota</taxon>
        <taxon>Alphaproteobacteria</taxon>
        <taxon>Hyphomicrobiales</taxon>
        <taxon>Vineibacter</taxon>
    </lineage>
</organism>
<dbReference type="SUPFAM" id="SSF52935">
    <property type="entry name" value="PK C-terminal domain-like"/>
    <property type="match status" value="1"/>
</dbReference>
<keyword evidence="11 16" id="KW-0670">Pyruvate</keyword>
<dbReference type="PANTHER" id="PTHR11817">
    <property type="entry name" value="PYRUVATE KINASE"/>
    <property type="match status" value="1"/>
</dbReference>
<comment type="caution">
    <text evidence="16">The sequence shown here is derived from an EMBL/GenBank/DDBJ whole genome shotgun (WGS) entry which is preliminary data.</text>
</comment>
<dbReference type="NCBIfam" id="TIGR01064">
    <property type="entry name" value="pyruv_kin"/>
    <property type="match status" value="1"/>
</dbReference>
<dbReference type="EC" id="2.7.1.40" evidence="3 12"/>
<evidence type="ECO:0000256" key="10">
    <source>
        <dbReference type="ARBA" id="ARBA00023152"/>
    </source>
</evidence>
<evidence type="ECO:0000256" key="13">
    <source>
        <dbReference type="RuleBase" id="RU000504"/>
    </source>
</evidence>
<dbReference type="AlphaFoldDB" id="A0A5C8P8J0"/>
<keyword evidence="8" id="KW-0067">ATP-binding</keyword>
<keyword evidence="6" id="KW-0547">Nucleotide-binding</keyword>
<dbReference type="InterPro" id="IPR015806">
    <property type="entry name" value="Pyrv_Knase_insert_dom_sf"/>
</dbReference>
<proteinExistence type="inferred from homology"/>
<dbReference type="Pfam" id="PF00224">
    <property type="entry name" value="PK"/>
    <property type="match status" value="1"/>
</dbReference>
<dbReference type="GO" id="GO:0000287">
    <property type="term" value="F:magnesium ion binding"/>
    <property type="evidence" value="ECO:0007669"/>
    <property type="project" value="UniProtKB-UniRule"/>
</dbReference>
<dbReference type="Pfam" id="PF02887">
    <property type="entry name" value="PK_C"/>
    <property type="match status" value="1"/>
</dbReference>
<evidence type="ECO:0000256" key="8">
    <source>
        <dbReference type="ARBA" id="ARBA00022840"/>
    </source>
</evidence>
<keyword evidence="5" id="KW-0479">Metal-binding</keyword>
<evidence type="ECO:0000256" key="2">
    <source>
        <dbReference type="ARBA" id="ARBA00008663"/>
    </source>
</evidence>
<dbReference type="RefSeq" id="WP_147852137.1">
    <property type="nucleotide sequence ID" value="NZ_VDUZ01000072.1"/>
</dbReference>
<dbReference type="SUPFAM" id="SSF50800">
    <property type="entry name" value="PK beta-barrel domain-like"/>
    <property type="match status" value="1"/>
</dbReference>
<dbReference type="InterPro" id="IPR040442">
    <property type="entry name" value="Pyrv_kinase-like_dom_sf"/>
</dbReference>
<evidence type="ECO:0000256" key="11">
    <source>
        <dbReference type="ARBA" id="ARBA00023317"/>
    </source>
</evidence>
<dbReference type="InterPro" id="IPR015793">
    <property type="entry name" value="Pyrv_Knase_brl"/>
</dbReference>
<dbReference type="InterPro" id="IPR015813">
    <property type="entry name" value="Pyrv/PenolPyrv_kinase-like_dom"/>
</dbReference>
<dbReference type="GO" id="GO:0005524">
    <property type="term" value="F:ATP binding"/>
    <property type="evidence" value="ECO:0007669"/>
    <property type="project" value="UniProtKB-KW"/>
</dbReference>
<gene>
    <name evidence="16" type="primary">pyk</name>
    <name evidence="16" type="ORF">FHP25_37505</name>
</gene>
<reference evidence="16 17" key="1">
    <citation type="submission" date="2019-06" db="EMBL/GenBank/DDBJ databases">
        <title>New taxonomy in bacterial strain CC-CFT640, isolated from vineyard.</title>
        <authorList>
            <person name="Lin S.-Y."/>
            <person name="Tsai C.-F."/>
            <person name="Young C.-C."/>
        </authorList>
    </citation>
    <scope>NUCLEOTIDE SEQUENCE [LARGE SCALE GENOMIC DNA]</scope>
    <source>
        <strain evidence="16 17">CC-CFT640</strain>
    </source>
</reference>
<evidence type="ECO:0000256" key="3">
    <source>
        <dbReference type="ARBA" id="ARBA00012142"/>
    </source>
</evidence>
<dbReference type="InterPro" id="IPR011037">
    <property type="entry name" value="Pyrv_Knase-like_insert_dom_sf"/>
</dbReference>
<keyword evidence="17" id="KW-1185">Reference proteome</keyword>
<evidence type="ECO:0000259" key="15">
    <source>
        <dbReference type="Pfam" id="PF02887"/>
    </source>
</evidence>
<dbReference type="InterPro" id="IPR036918">
    <property type="entry name" value="Pyrv_Knase_C_sf"/>
</dbReference>
<dbReference type="GO" id="GO:0030955">
    <property type="term" value="F:potassium ion binding"/>
    <property type="evidence" value="ECO:0007669"/>
    <property type="project" value="UniProtKB-UniRule"/>
</dbReference>
<dbReference type="SUPFAM" id="SSF51621">
    <property type="entry name" value="Phosphoenolpyruvate/pyruvate domain"/>
    <property type="match status" value="1"/>
</dbReference>
<dbReference type="InterPro" id="IPR015795">
    <property type="entry name" value="Pyrv_Knase_C"/>
</dbReference>
<name>A0A5C8P8J0_9HYPH</name>
<comment type="catalytic activity">
    <reaction evidence="13">
        <text>pyruvate + ATP = phosphoenolpyruvate + ADP + H(+)</text>
        <dbReference type="Rhea" id="RHEA:18157"/>
        <dbReference type="ChEBI" id="CHEBI:15361"/>
        <dbReference type="ChEBI" id="CHEBI:15378"/>
        <dbReference type="ChEBI" id="CHEBI:30616"/>
        <dbReference type="ChEBI" id="CHEBI:58702"/>
        <dbReference type="ChEBI" id="CHEBI:456216"/>
        <dbReference type="EC" id="2.7.1.40"/>
    </reaction>
</comment>
<dbReference type="Gene3D" id="3.40.1380.20">
    <property type="entry name" value="Pyruvate kinase, C-terminal domain"/>
    <property type="match status" value="1"/>
</dbReference>
<keyword evidence="9 13" id="KW-0460">Magnesium</keyword>
<dbReference type="OrthoDB" id="9812123at2"/>
<dbReference type="FunFam" id="2.40.33.10:FF:000001">
    <property type="entry name" value="Pyruvate kinase"/>
    <property type="match status" value="1"/>
</dbReference>
<evidence type="ECO:0000259" key="14">
    <source>
        <dbReference type="Pfam" id="PF00224"/>
    </source>
</evidence>
<sequence length="470" mass="50568">MRRNRCTKIVATLGPATATPERIRAIFEAGADVFRLNFSHGTIDDHRARVDILRQLEHKLGRPIAILMDLQGPKIRLGTFTGDKVTLKTGAAFRLTLDTQPGDARRAPLPHPAIFKAVQTGSTILIDDGKVRLRVKKHSDDTIDTEVAVGGEVSNRKGVNLPDVLLPLSPLTEKDQRDLAAGLELGIDWVALSFVQRAADIAELRRLVGDQAAIIAKMEKPAAVENLDDILALADGLMVARGDLGVELPPEDVPPIQKMMLRAARSVGKPAIVATQMLDSMVNAPTPTRAEASDVATAVYDGADAVMLSAETASGSYPLEAVSIMDRILARVEKDPTYRQIMNASRHDPEPTAADAISAAARQVAHTLSAAAIVTYTTSGSTTLRAARERPDVPILCLTPRLSTARRMPLVWGVHAVQSPDAHNFAEMVKRAQQVALREEMAREGDRLVVTAGVPFGTPGATNILRIARA</sequence>
<evidence type="ECO:0000256" key="1">
    <source>
        <dbReference type="ARBA" id="ARBA00004997"/>
    </source>
</evidence>
<evidence type="ECO:0000313" key="16">
    <source>
        <dbReference type="EMBL" id="TXL69778.1"/>
    </source>
</evidence>
<dbReference type="GO" id="GO:0016301">
    <property type="term" value="F:kinase activity"/>
    <property type="evidence" value="ECO:0007669"/>
    <property type="project" value="UniProtKB-KW"/>
</dbReference>
<keyword evidence="7 13" id="KW-0418">Kinase</keyword>
<dbReference type="NCBIfam" id="NF004491">
    <property type="entry name" value="PRK05826.1"/>
    <property type="match status" value="1"/>
</dbReference>
<evidence type="ECO:0000256" key="6">
    <source>
        <dbReference type="ARBA" id="ARBA00022741"/>
    </source>
</evidence>
<protein>
    <recommendedName>
        <fullName evidence="3 12">Pyruvate kinase</fullName>
        <ecNumber evidence="3 12">2.7.1.40</ecNumber>
    </recommendedName>
</protein>
<dbReference type="NCBIfam" id="NF004978">
    <property type="entry name" value="PRK06354.1"/>
    <property type="match status" value="1"/>
</dbReference>
<comment type="pathway">
    <text evidence="1 13">Carbohydrate degradation; glycolysis; pyruvate from D-glyceraldehyde 3-phosphate: step 5/5.</text>
</comment>
<keyword evidence="10 13" id="KW-0324">Glycolysis</keyword>
<dbReference type="UniPathway" id="UPA00109">
    <property type="reaction ID" value="UER00188"/>
</dbReference>
<dbReference type="NCBIfam" id="NF004886">
    <property type="entry name" value="PRK06247.1"/>
    <property type="match status" value="1"/>
</dbReference>
<dbReference type="InterPro" id="IPR001697">
    <property type="entry name" value="Pyr_Knase"/>
</dbReference>
<dbReference type="PRINTS" id="PR01050">
    <property type="entry name" value="PYRUVTKNASE"/>
</dbReference>